<keyword evidence="2" id="KW-1185">Reference proteome</keyword>
<protein>
    <submittedName>
        <fullName evidence="1">Uncharacterized protein</fullName>
    </submittedName>
</protein>
<dbReference type="Gramene" id="Mp2g06760.1">
    <property type="protein sequence ID" value="Mp2g06760.1.cds1"/>
    <property type="gene ID" value="Mp2g06760"/>
</dbReference>
<reference evidence="2" key="1">
    <citation type="journal article" date="2017" name="Cell">
        <title>Insights into land plant evolution garnered from the Marchantia polymorpha genome.</title>
        <authorList>
            <person name="Bowman J.L."/>
            <person name="Kohchi T."/>
            <person name="Yamato K.T."/>
            <person name="Jenkins J."/>
            <person name="Shu S."/>
            <person name="Ishizaki K."/>
            <person name="Yamaoka S."/>
            <person name="Nishihama R."/>
            <person name="Nakamura Y."/>
            <person name="Berger F."/>
            <person name="Adam C."/>
            <person name="Aki S.S."/>
            <person name="Althoff F."/>
            <person name="Araki T."/>
            <person name="Arteaga-Vazquez M.A."/>
            <person name="Balasubrmanian S."/>
            <person name="Barry K."/>
            <person name="Bauer D."/>
            <person name="Boehm C.R."/>
            <person name="Briginshaw L."/>
            <person name="Caballero-Perez J."/>
            <person name="Catarino B."/>
            <person name="Chen F."/>
            <person name="Chiyoda S."/>
            <person name="Chovatia M."/>
            <person name="Davies K.M."/>
            <person name="Delmans M."/>
            <person name="Demura T."/>
            <person name="Dierschke T."/>
            <person name="Dolan L."/>
            <person name="Dorantes-Acosta A.E."/>
            <person name="Eklund D.M."/>
            <person name="Florent S.N."/>
            <person name="Flores-Sandoval E."/>
            <person name="Fujiyama A."/>
            <person name="Fukuzawa H."/>
            <person name="Galik B."/>
            <person name="Grimanelli D."/>
            <person name="Grimwood J."/>
            <person name="Grossniklaus U."/>
            <person name="Hamada T."/>
            <person name="Haseloff J."/>
            <person name="Hetherington A.J."/>
            <person name="Higo A."/>
            <person name="Hirakawa Y."/>
            <person name="Hundley H.N."/>
            <person name="Ikeda Y."/>
            <person name="Inoue K."/>
            <person name="Inoue S.I."/>
            <person name="Ishida S."/>
            <person name="Jia Q."/>
            <person name="Kakita M."/>
            <person name="Kanazawa T."/>
            <person name="Kawai Y."/>
            <person name="Kawashima T."/>
            <person name="Kennedy M."/>
            <person name="Kinose K."/>
            <person name="Kinoshita T."/>
            <person name="Kohara Y."/>
            <person name="Koide E."/>
            <person name="Komatsu K."/>
            <person name="Kopischke S."/>
            <person name="Kubo M."/>
            <person name="Kyozuka J."/>
            <person name="Lagercrantz U."/>
            <person name="Lin S.S."/>
            <person name="Lindquist E."/>
            <person name="Lipzen A.M."/>
            <person name="Lu C.W."/>
            <person name="De Luna E."/>
            <person name="Martienssen R.A."/>
            <person name="Minamino N."/>
            <person name="Mizutani M."/>
            <person name="Mizutani M."/>
            <person name="Mochizuki N."/>
            <person name="Monte I."/>
            <person name="Mosher R."/>
            <person name="Nagasaki H."/>
            <person name="Nakagami H."/>
            <person name="Naramoto S."/>
            <person name="Nishitani K."/>
            <person name="Ohtani M."/>
            <person name="Okamoto T."/>
            <person name="Okumura M."/>
            <person name="Phillips J."/>
            <person name="Pollak B."/>
            <person name="Reinders A."/>
            <person name="Rovekamp M."/>
            <person name="Sano R."/>
            <person name="Sawa S."/>
            <person name="Schmid M.W."/>
            <person name="Shirakawa M."/>
            <person name="Solano R."/>
            <person name="Spunde A."/>
            <person name="Suetsugu N."/>
            <person name="Sugano S."/>
            <person name="Sugiyama A."/>
            <person name="Sun R."/>
            <person name="Suzuki Y."/>
            <person name="Takenaka M."/>
            <person name="Takezawa D."/>
            <person name="Tomogane H."/>
            <person name="Tsuzuki M."/>
            <person name="Ueda T."/>
            <person name="Umeda M."/>
            <person name="Ward J.M."/>
            <person name="Watanabe Y."/>
            <person name="Yazaki K."/>
            <person name="Yokoyama R."/>
            <person name="Yoshitake Y."/>
            <person name="Yotsui I."/>
            <person name="Zachgo S."/>
            <person name="Schmutz J."/>
        </authorList>
    </citation>
    <scope>NUCLEOTIDE SEQUENCE [LARGE SCALE GENOMIC DNA]</scope>
    <source>
        <strain evidence="2">Tak-1</strain>
    </source>
</reference>
<gene>
    <name evidence="1" type="ORF">MARPO_0021s0129</name>
</gene>
<sequence>MKENFLSSTLHSVPEGRSLLWNSDLLLCLPVPETLHCEDRTGGEGKQSGSTVSCQLF</sequence>
<name>A0A2R6XDU5_MARPO</name>
<proteinExistence type="predicted"/>
<evidence type="ECO:0000313" key="1">
    <source>
        <dbReference type="EMBL" id="PTQ44275.1"/>
    </source>
</evidence>
<dbReference type="Proteomes" id="UP000244005">
    <property type="component" value="Unassembled WGS sequence"/>
</dbReference>
<dbReference type="AlphaFoldDB" id="A0A2R6XDU5"/>
<accession>A0A2R6XDU5</accession>
<organism evidence="1 2">
    <name type="scientific">Marchantia polymorpha</name>
    <name type="common">Common liverwort</name>
    <name type="synonym">Marchantia aquatica</name>
    <dbReference type="NCBI Taxonomy" id="3197"/>
    <lineage>
        <taxon>Eukaryota</taxon>
        <taxon>Viridiplantae</taxon>
        <taxon>Streptophyta</taxon>
        <taxon>Embryophyta</taxon>
        <taxon>Marchantiophyta</taxon>
        <taxon>Marchantiopsida</taxon>
        <taxon>Marchantiidae</taxon>
        <taxon>Marchantiales</taxon>
        <taxon>Marchantiaceae</taxon>
        <taxon>Marchantia</taxon>
    </lineage>
</organism>
<evidence type="ECO:0000313" key="2">
    <source>
        <dbReference type="Proteomes" id="UP000244005"/>
    </source>
</evidence>
<dbReference type="EMBL" id="KZ772693">
    <property type="protein sequence ID" value="PTQ44275.1"/>
    <property type="molecule type" value="Genomic_DNA"/>
</dbReference>